<dbReference type="AlphaFoldDB" id="A0A101EQE4"/>
<gene>
    <name evidence="2" type="ORF">XD57_1209</name>
</gene>
<keyword evidence="1" id="KW-1133">Transmembrane helix</keyword>
<accession>A0A101EQE4</accession>
<evidence type="ECO:0000313" key="2">
    <source>
        <dbReference type="EMBL" id="KUK22695.1"/>
    </source>
</evidence>
<dbReference type="PATRIC" id="fig|93930.3.peg.220"/>
<dbReference type="OMA" id="FYFLEPY"/>
<feature type="transmembrane region" description="Helical" evidence="1">
    <location>
        <begin position="55"/>
        <end position="74"/>
    </location>
</feature>
<sequence>MFEEGERLKYLAQLFSLLLVIIGILGLVVWAGLYFLAPYIEGFVGIKLPENISNVLLGCFLPILGSGVLLNFYISSGIKWLVVFGFVVLSVSFVSEIYGLYILRGIFLKIAPAYLIFLLFTMVSLAYFLTIIRRDED</sequence>
<reference evidence="2 3" key="1">
    <citation type="journal article" date="2015" name="MBio">
        <title>Genome-Resolved Metagenomic Analysis Reveals Roles for Candidate Phyla and Other Microbial Community Members in Biogeochemical Transformations in Oil Reservoirs.</title>
        <authorList>
            <person name="Hu P."/>
            <person name="Tom L."/>
            <person name="Singh A."/>
            <person name="Thomas B.C."/>
            <person name="Baker B.J."/>
            <person name="Piceno Y.M."/>
            <person name="Andersen G.L."/>
            <person name="Banfield J.F."/>
        </authorList>
    </citation>
    <scope>NUCLEOTIDE SEQUENCE [LARGE SCALE GENOMIC DNA]</scope>
    <source>
        <strain evidence="2">46_26</strain>
    </source>
</reference>
<organism evidence="2 3">
    <name type="scientific">Thermotoga petrophila</name>
    <dbReference type="NCBI Taxonomy" id="93929"/>
    <lineage>
        <taxon>Bacteria</taxon>
        <taxon>Thermotogati</taxon>
        <taxon>Thermotogota</taxon>
        <taxon>Thermotogae</taxon>
        <taxon>Thermotogales</taxon>
        <taxon>Thermotogaceae</taxon>
        <taxon>Thermotoga</taxon>
    </lineage>
</organism>
<proteinExistence type="predicted"/>
<protein>
    <submittedName>
        <fullName evidence="2">Uncharacterized protein</fullName>
    </submittedName>
</protein>
<keyword evidence="1" id="KW-0812">Transmembrane</keyword>
<feature type="transmembrane region" description="Helical" evidence="1">
    <location>
        <begin position="113"/>
        <end position="132"/>
    </location>
</feature>
<feature type="transmembrane region" description="Helical" evidence="1">
    <location>
        <begin position="12"/>
        <end position="35"/>
    </location>
</feature>
<name>A0A101EQE4_9THEM</name>
<comment type="caution">
    <text evidence="2">The sequence shown here is derived from an EMBL/GenBank/DDBJ whole genome shotgun (WGS) entry which is preliminary data.</text>
</comment>
<feature type="transmembrane region" description="Helical" evidence="1">
    <location>
        <begin position="81"/>
        <end position="101"/>
    </location>
</feature>
<evidence type="ECO:0000313" key="3">
    <source>
        <dbReference type="Proteomes" id="UP000058636"/>
    </source>
</evidence>
<evidence type="ECO:0000256" key="1">
    <source>
        <dbReference type="SAM" id="Phobius"/>
    </source>
</evidence>
<dbReference type="Proteomes" id="UP000058636">
    <property type="component" value="Unassembled WGS sequence"/>
</dbReference>
<dbReference type="EMBL" id="LGFG01000108">
    <property type="protein sequence ID" value="KUK22695.1"/>
    <property type="molecule type" value="Genomic_DNA"/>
</dbReference>
<keyword evidence="1" id="KW-0472">Membrane</keyword>